<keyword evidence="11" id="KW-1185">Reference proteome</keyword>
<evidence type="ECO:0000256" key="4">
    <source>
        <dbReference type="ARBA" id="ARBA00022723"/>
    </source>
</evidence>
<dbReference type="GO" id="GO:0046872">
    <property type="term" value="F:metal ion binding"/>
    <property type="evidence" value="ECO:0007669"/>
    <property type="project" value="UniProtKB-KW"/>
</dbReference>
<dbReference type="NCBIfam" id="TIGR02630">
    <property type="entry name" value="xylose_isom_A"/>
    <property type="match status" value="1"/>
</dbReference>
<evidence type="ECO:0000256" key="5">
    <source>
        <dbReference type="ARBA" id="ARBA00023235"/>
    </source>
</evidence>
<dbReference type="GO" id="GO:0042732">
    <property type="term" value="P:D-xylose metabolic process"/>
    <property type="evidence" value="ECO:0007669"/>
    <property type="project" value="UniProtKB-KW"/>
</dbReference>
<keyword evidence="3 8" id="KW-0859">Xylose metabolism</keyword>
<keyword evidence="4 8" id="KW-0479">Metal-binding</keyword>
<evidence type="ECO:0000256" key="9">
    <source>
        <dbReference type="SAM" id="MobiDB-lite"/>
    </source>
</evidence>
<dbReference type="GO" id="GO:0009045">
    <property type="term" value="F:xylose isomerase activity"/>
    <property type="evidence" value="ECO:0007669"/>
    <property type="project" value="UniProtKB-EC"/>
</dbReference>
<evidence type="ECO:0000256" key="6">
    <source>
        <dbReference type="ARBA" id="ARBA00023277"/>
    </source>
</evidence>
<evidence type="ECO:0000256" key="8">
    <source>
        <dbReference type="RuleBase" id="RU000609"/>
    </source>
</evidence>
<comment type="caution">
    <text evidence="10">The sequence shown here is derived from an EMBL/GenBank/DDBJ whole genome shotgun (WGS) entry which is preliminary data.</text>
</comment>
<dbReference type="InterPro" id="IPR013452">
    <property type="entry name" value="Xylose_isom_bac"/>
</dbReference>
<dbReference type="NCBIfam" id="NF003998">
    <property type="entry name" value="PRK05474.1"/>
    <property type="match status" value="1"/>
</dbReference>
<evidence type="ECO:0000313" key="10">
    <source>
        <dbReference type="EMBL" id="EWM21104.1"/>
    </source>
</evidence>
<gene>
    <name evidence="10" type="ORF">Naga_100041g45</name>
</gene>
<organism evidence="10 11">
    <name type="scientific">Nannochloropsis gaditana</name>
    <dbReference type="NCBI Taxonomy" id="72520"/>
    <lineage>
        <taxon>Eukaryota</taxon>
        <taxon>Sar</taxon>
        <taxon>Stramenopiles</taxon>
        <taxon>Ochrophyta</taxon>
        <taxon>Eustigmatophyceae</taxon>
        <taxon>Eustigmatales</taxon>
        <taxon>Monodopsidaceae</taxon>
        <taxon>Nannochloropsis</taxon>
    </lineage>
</organism>
<dbReference type="InterPro" id="IPR001998">
    <property type="entry name" value="Xylose_isomerase"/>
</dbReference>
<proteinExistence type="inferred from homology"/>
<keyword evidence="5 8" id="KW-0413">Isomerase</keyword>
<comment type="similarity">
    <text evidence="1 8">Belongs to the xylose isomerase family.</text>
</comment>
<dbReference type="HAMAP" id="MF_00455">
    <property type="entry name" value="Xylose_isom_A"/>
    <property type="match status" value="1"/>
</dbReference>
<dbReference type="PROSITE" id="PS51415">
    <property type="entry name" value="XYLOSE_ISOMERASE"/>
    <property type="match status" value="1"/>
</dbReference>
<evidence type="ECO:0000313" key="11">
    <source>
        <dbReference type="Proteomes" id="UP000019335"/>
    </source>
</evidence>
<name>W7TK53_9STRA</name>
<evidence type="ECO:0000256" key="7">
    <source>
        <dbReference type="ARBA" id="ARBA00033659"/>
    </source>
</evidence>
<dbReference type="Gene3D" id="3.20.20.150">
    <property type="entry name" value="Divalent-metal-dependent TIM barrel enzymes"/>
    <property type="match status" value="1"/>
</dbReference>
<dbReference type="OrthoDB" id="1730074at2759"/>
<dbReference type="SUPFAM" id="SSF51658">
    <property type="entry name" value="Xylose isomerase-like"/>
    <property type="match status" value="1"/>
</dbReference>
<evidence type="ECO:0000256" key="3">
    <source>
        <dbReference type="ARBA" id="ARBA00022629"/>
    </source>
</evidence>
<dbReference type="PANTHER" id="PTHR48408">
    <property type="match status" value="1"/>
</dbReference>
<accession>W7TK53</accession>
<sequence>MQPPKRARVEKSSSAECQGMICSGRRNVFTLNKSKHRGCEFAFSDILLLLFRRLRTVDTHGCSIPKITSQPLSSNRWLPKAPRQGDSGTMSIQDGQGKGTLDVAHYFDDEGIPAKIPYGGTSSRNHLAFKYYDEDQIVRGKSMREWLRFSVCYWHTMRGVGLDPFGGGTISRPWEDGTDGLENAKRRLRVAFEFMKRLGVPFWTFHDRDIAPEGATLAESGKLLDAVVDLAVELQSSTGISCLWGTANLFSTRRYMNGASTNPDAHVFAYAAAQVKKVMEVTHRLGGQNLVFWGGREGYQSLLNTDVRQELDHMAAFFRMVVAYKAKIGATYQLLLEPKPKEPTAHQYDYDAQTVICFLKTYGLDKDFKINIEPNHTTLAGHCAEHDVVMASKFGMLGSIDANTGVAHLGWDTDCFMADPQQTTLIMKTVLEQGGIAPGGLNFDAKVRRESTALEDMFIAHIQGMDAFAKGLVGAAALLEEGLLPRMVAARYASYAEGFGKRLAEGQASLEECEAFVAEHGEPRLVSGSQEKFQSIFNTYA</sequence>
<dbReference type="InterPro" id="IPR036237">
    <property type="entry name" value="Xyl_isomerase-like_sf"/>
</dbReference>
<dbReference type="EMBL" id="AZIL01002630">
    <property type="protein sequence ID" value="EWM21104.1"/>
    <property type="molecule type" value="Genomic_DNA"/>
</dbReference>
<protein>
    <recommendedName>
        <fullName evidence="2 8">Xylose isomerase</fullName>
        <ecNumber evidence="2 8">5.3.1.5</ecNumber>
    </recommendedName>
</protein>
<feature type="region of interest" description="Disordered" evidence="9">
    <location>
        <begin position="73"/>
        <end position="94"/>
    </location>
</feature>
<evidence type="ECO:0000256" key="2">
    <source>
        <dbReference type="ARBA" id="ARBA00011958"/>
    </source>
</evidence>
<dbReference type="EC" id="5.3.1.5" evidence="2 8"/>
<dbReference type="PRINTS" id="PR00688">
    <property type="entry name" value="XYLOSISMRASE"/>
</dbReference>
<evidence type="ECO:0000256" key="1">
    <source>
        <dbReference type="ARBA" id="ARBA00005765"/>
    </source>
</evidence>
<dbReference type="PANTHER" id="PTHR48408:SF1">
    <property type="entry name" value="XYLOSE ISOMERASE"/>
    <property type="match status" value="1"/>
</dbReference>
<reference evidence="10 11" key="1">
    <citation type="journal article" date="2014" name="Mol. Plant">
        <title>Chromosome Scale Genome Assembly and Transcriptome Profiling of Nannochloropsis gaditana in Nitrogen Depletion.</title>
        <authorList>
            <person name="Corteggiani Carpinelli E."/>
            <person name="Telatin A."/>
            <person name="Vitulo N."/>
            <person name="Forcato C."/>
            <person name="D'Angelo M."/>
            <person name="Schiavon R."/>
            <person name="Vezzi A."/>
            <person name="Giacometti G.M."/>
            <person name="Morosinotto T."/>
            <person name="Valle G."/>
        </authorList>
    </citation>
    <scope>NUCLEOTIDE SEQUENCE [LARGE SCALE GENOMIC DNA]</scope>
    <source>
        <strain evidence="10 11">B-31</strain>
    </source>
</reference>
<keyword evidence="6 8" id="KW-0119">Carbohydrate metabolism</keyword>
<comment type="catalytic activity">
    <reaction evidence="7 8">
        <text>alpha-D-xylose = alpha-D-xylulofuranose</text>
        <dbReference type="Rhea" id="RHEA:22816"/>
        <dbReference type="ChEBI" id="CHEBI:28518"/>
        <dbReference type="ChEBI" id="CHEBI:188998"/>
        <dbReference type="EC" id="5.3.1.5"/>
    </reaction>
</comment>
<dbReference type="AlphaFoldDB" id="W7TK53"/>
<dbReference type="Proteomes" id="UP000019335">
    <property type="component" value="Unassembled WGS sequence"/>
</dbReference>